<proteinExistence type="predicted"/>
<accession>A0A0D0EC86</accession>
<evidence type="ECO:0000256" key="1">
    <source>
        <dbReference type="SAM" id="MobiDB-lite"/>
    </source>
</evidence>
<dbReference type="HOGENOM" id="CLU_2671792_0_0_1"/>
<dbReference type="Proteomes" id="UP000054538">
    <property type="component" value="Unassembled WGS sequence"/>
</dbReference>
<feature type="region of interest" description="Disordered" evidence="1">
    <location>
        <begin position="1"/>
        <end position="21"/>
    </location>
</feature>
<reference evidence="2 3" key="1">
    <citation type="submission" date="2014-04" db="EMBL/GenBank/DDBJ databases">
        <authorList>
            <consortium name="DOE Joint Genome Institute"/>
            <person name="Kuo A."/>
            <person name="Kohler A."/>
            <person name="Jargeat P."/>
            <person name="Nagy L.G."/>
            <person name="Floudas D."/>
            <person name="Copeland A."/>
            <person name="Barry K.W."/>
            <person name="Cichocki N."/>
            <person name="Veneault-Fourrey C."/>
            <person name="LaButti K."/>
            <person name="Lindquist E.A."/>
            <person name="Lipzen A."/>
            <person name="Lundell T."/>
            <person name="Morin E."/>
            <person name="Murat C."/>
            <person name="Sun H."/>
            <person name="Tunlid A."/>
            <person name="Henrissat B."/>
            <person name="Grigoriev I.V."/>
            <person name="Hibbett D.S."/>
            <person name="Martin F."/>
            <person name="Nordberg H.P."/>
            <person name="Cantor M.N."/>
            <person name="Hua S.X."/>
        </authorList>
    </citation>
    <scope>NUCLEOTIDE SEQUENCE [LARGE SCALE GENOMIC DNA]</scope>
    <source>
        <strain evidence="2 3">Ve08.2h10</strain>
    </source>
</reference>
<reference evidence="3" key="2">
    <citation type="submission" date="2015-01" db="EMBL/GenBank/DDBJ databases">
        <title>Evolutionary Origins and Diversification of the Mycorrhizal Mutualists.</title>
        <authorList>
            <consortium name="DOE Joint Genome Institute"/>
            <consortium name="Mycorrhizal Genomics Consortium"/>
            <person name="Kohler A."/>
            <person name="Kuo A."/>
            <person name="Nagy L.G."/>
            <person name="Floudas D."/>
            <person name="Copeland A."/>
            <person name="Barry K.W."/>
            <person name="Cichocki N."/>
            <person name="Veneault-Fourrey C."/>
            <person name="LaButti K."/>
            <person name="Lindquist E.A."/>
            <person name="Lipzen A."/>
            <person name="Lundell T."/>
            <person name="Morin E."/>
            <person name="Murat C."/>
            <person name="Riley R."/>
            <person name="Ohm R."/>
            <person name="Sun H."/>
            <person name="Tunlid A."/>
            <person name="Henrissat B."/>
            <person name="Grigoriev I.V."/>
            <person name="Hibbett D.S."/>
            <person name="Martin F."/>
        </authorList>
    </citation>
    <scope>NUCLEOTIDE SEQUENCE [LARGE SCALE GENOMIC DNA]</scope>
    <source>
        <strain evidence="3">Ve08.2h10</strain>
    </source>
</reference>
<sequence>MSVTGRTPVAAEGKAGRVQTGLEGVLNDGDVEATRSEGQNEVADARDDGGLLIVSLDQYHWLSCRLENDPTLIGS</sequence>
<dbReference type="AlphaFoldDB" id="A0A0D0EC86"/>
<protein>
    <submittedName>
        <fullName evidence="2">Uncharacterized protein</fullName>
    </submittedName>
</protein>
<name>A0A0D0EC86_9AGAM</name>
<evidence type="ECO:0000313" key="2">
    <source>
        <dbReference type="EMBL" id="KIK98935.1"/>
    </source>
</evidence>
<evidence type="ECO:0000313" key="3">
    <source>
        <dbReference type="Proteomes" id="UP000054538"/>
    </source>
</evidence>
<organism evidence="2 3">
    <name type="scientific">Paxillus rubicundulus Ve08.2h10</name>
    <dbReference type="NCBI Taxonomy" id="930991"/>
    <lineage>
        <taxon>Eukaryota</taxon>
        <taxon>Fungi</taxon>
        <taxon>Dikarya</taxon>
        <taxon>Basidiomycota</taxon>
        <taxon>Agaricomycotina</taxon>
        <taxon>Agaricomycetes</taxon>
        <taxon>Agaricomycetidae</taxon>
        <taxon>Boletales</taxon>
        <taxon>Paxilineae</taxon>
        <taxon>Paxillaceae</taxon>
        <taxon>Paxillus</taxon>
    </lineage>
</organism>
<gene>
    <name evidence="2" type="ORF">PAXRUDRAFT_823278</name>
</gene>
<keyword evidence="3" id="KW-1185">Reference proteome</keyword>
<dbReference type="EMBL" id="KN824875">
    <property type="protein sequence ID" value="KIK98935.1"/>
    <property type="molecule type" value="Genomic_DNA"/>
</dbReference>
<dbReference type="InParanoid" id="A0A0D0EC86"/>